<dbReference type="EMBL" id="VUOA01000006">
    <property type="protein sequence ID" value="KAA2242303.1"/>
    <property type="molecule type" value="Genomic_DNA"/>
</dbReference>
<dbReference type="OrthoDB" id="9808192at2"/>
<dbReference type="Proteomes" id="UP000323142">
    <property type="component" value="Unassembled WGS sequence"/>
</dbReference>
<keyword evidence="4" id="KW-1185">Reference proteome</keyword>
<feature type="transmembrane region" description="Helical" evidence="1">
    <location>
        <begin position="74"/>
        <end position="92"/>
    </location>
</feature>
<organism evidence="3 4">
    <name type="scientific">Salinarimonas soli</name>
    <dbReference type="NCBI Taxonomy" id="1638099"/>
    <lineage>
        <taxon>Bacteria</taxon>
        <taxon>Pseudomonadati</taxon>
        <taxon>Pseudomonadota</taxon>
        <taxon>Alphaproteobacteria</taxon>
        <taxon>Hyphomicrobiales</taxon>
        <taxon>Salinarimonadaceae</taxon>
        <taxon>Salinarimonas</taxon>
    </lineage>
</organism>
<proteinExistence type="predicted"/>
<feature type="transmembrane region" description="Helical" evidence="1">
    <location>
        <begin position="98"/>
        <end position="115"/>
    </location>
</feature>
<dbReference type="InterPro" id="IPR007038">
    <property type="entry name" value="HupE_UreJ"/>
</dbReference>
<reference evidence="3 4" key="1">
    <citation type="submission" date="2019-09" db="EMBL/GenBank/DDBJ databases">
        <title>Salinarimonas rosea gen. nov., sp. nov., a new member of the a-2 subgroup of the Proteobacteria.</title>
        <authorList>
            <person name="Liu J."/>
        </authorList>
    </citation>
    <scope>NUCLEOTIDE SEQUENCE [LARGE SCALE GENOMIC DNA]</scope>
    <source>
        <strain evidence="3 4">BN140002</strain>
    </source>
</reference>
<protein>
    <submittedName>
        <fullName evidence="3">Urease accessory protein UreJ</fullName>
    </submittedName>
</protein>
<feature type="signal peptide" evidence="2">
    <location>
        <begin position="1"/>
        <end position="26"/>
    </location>
</feature>
<feature type="chain" id="PRO_5022702899" evidence="2">
    <location>
        <begin position="27"/>
        <end position="210"/>
    </location>
</feature>
<keyword evidence="1" id="KW-0812">Transmembrane</keyword>
<reference evidence="3 4" key="2">
    <citation type="submission" date="2019-09" db="EMBL/GenBank/DDBJ databases">
        <authorList>
            <person name="Jin C."/>
        </authorList>
    </citation>
    <scope>NUCLEOTIDE SEQUENCE [LARGE SCALE GENOMIC DNA]</scope>
    <source>
        <strain evidence="3 4">BN140002</strain>
    </source>
</reference>
<keyword evidence="1" id="KW-0472">Membrane</keyword>
<feature type="transmembrane region" description="Helical" evidence="1">
    <location>
        <begin position="122"/>
        <end position="141"/>
    </location>
</feature>
<dbReference type="Pfam" id="PF04955">
    <property type="entry name" value="HupE_UreJ"/>
    <property type="match status" value="1"/>
</dbReference>
<comment type="caution">
    <text evidence="3">The sequence shown here is derived from an EMBL/GenBank/DDBJ whole genome shotgun (WGS) entry which is preliminary data.</text>
</comment>
<evidence type="ECO:0000313" key="3">
    <source>
        <dbReference type="EMBL" id="KAA2242303.1"/>
    </source>
</evidence>
<gene>
    <name evidence="3" type="ORF">F0L46_03195</name>
</gene>
<sequence>MPLRAHTTRLLTLSVAGLLAATPAFAHHPTGGQLPTTVVQGFLSGLGHPLIGLDHFAALIGVGLLAARFPRGLALPFVWVAAMAMGTGLHAAGIGLPFAEVLVALAVVAIGLAAARQVTLPLGATALLFAVGGLTHGHALAESIIGARTGPLTAYLVGLVLIQAAVATGVALAARRIAGATPVAAHDRLRFAGFGVAATGLGALALPLLG</sequence>
<feature type="transmembrane region" description="Helical" evidence="1">
    <location>
        <begin position="153"/>
        <end position="177"/>
    </location>
</feature>
<feature type="transmembrane region" description="Helical" evidence="1">
    <location>
        <begin position="189"/>
        <end position="209"/>
    </location>
</feature>
<dbReference type="RefSeq" id="WP_149815574.1">
    <property type="nucleotide sequence ID" value="NZ_VUOA01000006.1"/>
</dbReference>
<keyword evidence="1" id="KW-1133">Transmembrane helix</keyword>
<accession>A0A5B2VR97</accession>
<keyword evidence="2" id="KW-0732">Signal</keyword>
<evidence type="ECO:0000256" key="2">
    <source>
        <dbReference type="SAM" id="SignalP"/>
    </source>
</evidence>
<dbReference type="AlphaFoldDB" id="A0A5B2VR97"/>
<feature type="transmembrane region" description="Helical" evidence="1">
    <location>
        <begin position="50"/>
        <end position="67"/>
    </location>
</feature>
<name>A0A5B2VR97_9HYPH</name>
<evidence type="ECO:0000256" key="1">
    <source>
        <dbReference type="SAM" id="Phobius"/>
    </source>
</evidence>
<evidence type="ECO:0000313" key="4">
    <source>
        <dbReference type="Proteomes" id="UP000323142"/>
    </source>
</evidence>